<evidence type="ECO:0000313" key="4">
    <source>
        <dbReference type="Proteomes" id="UP000886597"/>
    </source>
</evidence>
<evidence type="ECO:0000259" key="1">
    <source>
        <dbReference type="Pfam" id="PF13546"/>
    </source>
</evidence>
<dbReference type="KEGG" id="tkr:C7K43_08215"/>
<evidence type="ECO:0000313" key="5">
    <source>
        <dbReference type="Proteomes" id="UP000886607"/>
    </source>
</evidence>
<evidence type="ECO:0000313" key="3">
    <source>
        <dbReference type="EMBL" id="GEQ53737.1"/>
    </source>
</evidence>
<dbReference type="InterPro" id="IPR012337">
    <property type="entry name" value="RNaseH-like_sf"/>
</dbReference>
<gene>
    <name evidence="2" type="ORF">TK11N_05330</name>
    <name evidence="3" type="ORF">TK2N_05810</name>
</gene>
<sequence length="455" mass="52591">MSIITQTNSTSGEISHSISNFFHRFRLSDALKKSNAKHKKGHPVSVIFSFLLASIFTNGSAYRSYRKQKEELPFSDKTFRNLLNDPRVHWQKLQILIAKAVLAFLRPLTSQGRKTAFIIDDSMYTRLNAQKVECAALQYDHAQKKYLKGFRYLQLGWSDGNSFIPVAFSLLSGKRKIQSNNPLGDQRTNAGKRRAQAFRKGTEVTVELLREALKQGVQADYVLFDTWFSSPKMFQEIRTLQCHCVAMIKRSKKVYYRYQGQMMDVKQIFQANKKRRGRSRYLLSVQVEALVDNEGLPIKLVYIRNRNKRNEYLVLASTDTALTEDEIIQLYSRRWNIEIYFKMCKQYLKLAKYQGLSYDGIFAHTTLVAVAYMILAVQERESKDDRTIGELFYLLLDELSELSVAEAIMQLLDLFQEAFANEYILDETVLNNIIEQFLAKLPFSVQNQLKGTGTS</sequence>
<accession>A0AAN4RJS8</accession>
<dbReference type="InterPro" id="IPR039365">
    <property type="entry name" value="IS701-like"/>
</dbReference>
<name>A0AAN4RJS8_9ENTE</name>
<reference evidence="3" key="1">
    <citation type="submission" date="2019-08" db="EMBL/GenBank/DDBJ databases">
        <authorList>
            <person name="Ishikawa M."/>
            <person name="Suzuki T."/>
            <person name="Matsutani M."/>
        </authorList>
    </citation>
    <scope>NUCLEOTIDE SEQUENCE</scope>
    <source>
        <strain evidence="3">7C1</strain>
        <strain evidence="2">8C4</strain>
    </source>
</reference>
<dbReference type="AlphaFoldDB" id="A0AAN4RJS8"/>
<dbReference type="GeneID" id="69985929"/>
<keyword evidence="5" id="KW-1185">Reference proteome</keyword>
<dbReference type="Gene3D" id="3.90.350.10">
    <property type="entry name" value="Transposase Inhibitor Protein From Tn5, Chain A, domain 1"/>
    <property type="match status" value="1"/>
</dbReference>
<reference evidence="3" key="2">
    <citation type="journal article" date="2020" name="Int. Dairy J.">
        <title>Lactic acid bacterial diversity in Brie cheese focusing on salt concentration and pH of isolation medium and characterisation of halophilic and alkaliphilic lactic acid bacterial isolates.</title>
        <authorList>
            <person name="Unno R."/>
            <person name="Matsutani M."/>
            <person name="Suzuki T."/>
            <person name="Kodama K."/>
            <person name="Matsushita H."/>
            <person name="Yamasato K."/>
            <person name="Koizumi Y."/>
            <person name="Ishikawa M."/>
        </authorList>
    </citation>
    <scope>NUCLEOTIDE SEQUENCE</scope>
    <source>
        <strain evidence="3">7C1</strain>
        <strain evidence="2">8C4</strain>
    </source>
</reference>
<comment type="caution">
    <text evidence="3">The sequence shown here is derived from an EMBL/GenBank/DDBJ whole genome shotgun (WGS) entry which is preliminary data.</text>
</comment>
<feature type="domain" description="Transposase IS701-like DDE" evidence="1">
    <location>
        <begin position="71"/>
        <end position="270"/>
    </location>
</feature>
<dbReference type="PANTHER" id="PTHR33627">
    <property type="entry name" value="TRANSPOSASE"/>
    <property type="match status" value="1"/>
</dbReference>
<proteinExistence type="predicted"/>
<dbReference type="InterPro" id="IPR038721">
    <property type="entry name" value="IS701-like_DDE_dom"/>
</dbReference>
<organism evidence="3 4">
    <name type="scientific">Tetragenococcus koreensis</name>
    <dbReference type="NCBI Taxonomy" id="290335"/>
    <lineage>
        <taxon>Bacteria</taxon>
        <taxon>Bacillati</taxon>
        <taxon>Bacillota</taxon>
        <taxon>Bacilli</taxon>
        <taxon>Lactobacillales</taxon>
        <taxon>Enterococcaceae</taxon>
        <taxon>Tetragenococcus</taxon>
    </lineage>
</organism>
<dbReference type="Pfam" id="PF13546">
    <property type="entry name" value="DDE_5"/>
    <property type="match status" value="1"/>
</dbReference>
<dbReference type="SUPFAM" id="SSF53098">
    <property type="entry name" value="Ribonuclease H-like"/>
    <property type="match status" value="1"/>
</dbReference>
<dbReference type="RefSeq" id="WP_124006425.1">
    <property type="nucleotide sequence ID" value="NZ_BKBO01000006.1"/>
</dbReference>
<protein>
    <submittedName>
        <fullName evidence="3">Transposase</fullName>
    </submittedName>
</protein>
<dbReference type="EMBL" id="BKBQ01000006">
    <property type="protein sequence ID" value="GEQ53737.1"/>
    <property type="molecule type" value="Genomic_DNA"/>
</dbReference>
<dbReference type="Proteomes" id="UP000886607">
    <property type="component" value="Unassembled WGS sequence"/>
</dbReference>
<evidence type="ECO:0000313" key="2">
    <source>
        <dbReference type="EMBL" id="GEQ48681.1"/>
    </source>
</evidence>
<dbReference type="Proteomes" id="UP000886597">
    <property type="component" value="Unassembled WGS sequence"/>
</dbReference>
<dbReference type="PANTHER" id="PTHR33627:SF1">
    <property type="entry name" value="TRANSPOSASE"/>
    <property type="match status" value="1"/>
</dbReference>
<dbReference type="EMBL" id="BKBO01000006">
    <property type="protein sequence ID" value="GEQ48681.1"/>
    <property type="molecule type" value="Genomic_DNA"/>
</dbReference>